<dbReference type="InterPro" id="IPR025508">
    <property type="entry name" value="DUF4395"/>
</dbReference>
<feature type="domain" description="DUF4395" evidence="2">
    <location>
        <begin position="13"/>
        <end position="139"/>
    </location>
</feature>
<gene>
    <name evidence="3" type="ORF">C8N47_10162</name>
</gene>
<feature type="transmembrane region" description="Helical" evidence="1">
    <location>
        <begin position="90"/>
        <end position="110"/>
    </location>
</feature>
<comment type="caution">
    <text evidence="3">The sequence shown here is derived from an EMBL/GenBank/DDBJ whole genome shotgun (WGS) entry which is preliminary data.</text>
</comment>
<feature type="transmembrane region" description="Helical" evidence="1">
    <location>
        <begin position="20"/>
        <end position="46"/>
    </location>
</feature>
<evidence type="ECO:0000313" key="4">
    <source>
        <dbReference type="Proteomes" id="UP000243525"/>
    </source>
</evidence>
<name>A0A2T5C631_9BACT</name>
<dbReference type="OrthoDB" id="1261922at2"/>
<evidence type="ECO:0000256" key="1">
    <source>
        <dbReference type="SAM" id="Phobius"/>
    </source>
</evidence>
<dbReference type="Pfam" id="PF14340">
    <property type="entry name" value="DUF4395"/>
    <property type="match status" value="1"/>
</dbReference>
<keyword evidence="4" id="KW-1185">Reference proteome</keyword>
<feature type="transmembrane region" description="Helical" evidence="1">
    <location>
        <begin position="52"/>
        <end position="69"/>
    </location>
</feature>
<evidence type="ECO:0000259" key="2">
    <source>
        <dbReference type="Pfam" id="PF14340"/>
    </source>
</evidence>
<keyword evidence="1" id="KW-1133">Transmembrane helix</keyword>
<organism evidence="3 4">
    <name type="scientific">Mangrovibacterium marinum</name>
    <dbReference type="NCBI Taxonomy" id="1639118"/>
    <lineage>
        <taxon>Bacteria</taxon>
        <taxon>Pseudomonadati</taxon>
        <taxon>Bacteroidota</taxon>
        <taxon>Bacteroidia</taxon>
        <taxon>Marinilabiliales</taxon>
        <taxon>Prolixibacteraceae</taxon>
        <taxon>Mangrovibacterium</taxon>
    </lineage>
</organism>
<dbReference type="EMBL" id="QAAD01000001">
    <property type="protein sequence ID" value="PTN10414.1"/>
    <property type="molecule type" value="Genomic_DNA"/>
</dbReference>
<keyword evidence="1" id="KW-0812">Transmembrane</keyword>
<protein>
    <submittedName>
        <fullName evidence="3">Uncharacterized protein DUF4395</fullName>
    </submittedName>
</protein>
<dbReference type="Proteomes" id="UP000243525">
    <property type="component" value="Unassembled WGS sequence"/>
</dbReference>
<dbReference type="RefSeq" id="WP_107820527.1">
    <property type="nucleotide sequence ID" value="NZ_QAAD01000001.1"/>
</dbReference>
<feature type="transmembrane region" description="Helical" evidence="1">
    <location>
        <begin position="116"/>
        <end position="144"/>
    </location>
</feature>
<accession>A0A2T5C631</accession>
<reference evidence="3 4" key="1">
    <citation type="submission" date="2018-04" db="EMBL/GenBank/DDBJ databases">
        <title>Genomic Encyclopedia of Archaeal and Bacterial Type Strains, Phase II (KMG-II): from individual species to whole genera.</title>
        <authorList>
            <person name="Goeker M."/>
        </authorList>
    </citation>
    <scope>NUCLEOTIDE SEQUENCE [LARGE SCALE GENOMIC DNA]</scope>
    <source>
        <strain evidence="3 4">DSM 28823</strain>
    </source>
</reference>
<evidence type="ECO:0000313" key="3">
    <source>
        <dbReference type="EMBL" id="PTN10414.1"/>
    </source>
</evidence>
<proteinExistence type="predicted"/>
<keyword evidence="1" id="KW-0472">Membrane</keyword>
<dbReference type="AlphaFoldDB" id="A0A2T5C631"/>
<sequence>MKNIFCPISKDRINEQVPRITALLVILLIIAGFAMESSAFLLLVLADFGVRAFTKARFSLLSCMAYWLARILRLREKPIDKAPKIFAARMGFVMALAICLLYMAGLLTASKVVAGVLVFFAGLEFAIAFCAGCTIYTLFVLPFFKNS</sequence>